<feature type="transmembrane region" description="Helical" evidence="2">
    <location>
        <begin position="779"/>
        <end position="803"/>
    </location>
</feature>
<sequence length="880" mass="94910" precursor="true">MMNRYMRKSLWLAASLALATASTLAMAEIPVNERAVATGGFGQWLLSVLFEADSIGSQPDQAGIIGSVIRPFSLVCMIVIVFVIIAKSLQHVLVVAQAKDVESSPISMTWAPIHLTVAVLLAVPMPSGYSAGQYAAIWMGEQSNLLGNLSSEAAMGESDYTVITETPLPAVRTTVQGIIDSEVCTAVINAVGAYMEQQNGARLSINPRGMSESELLEVAGPPVDTFKDGEGYSRQGVLYELTREGSAGNFVNQPTGLNSVCGSTIVEYDSYFGDYNVGEYNVNNRPDNSEMEAPSGAGGACPGGILCTGVADMLSRTPTKQKISQAFTAAHRSISQEFISLRNSPEIEAATRALTYDLELYFNSMLDPSLQGDYRLTQANEPAEVVSAAKNAVSAIDRLQSNIYSAYGTALDNLRSQSVETGDSHKDAVLRTGWPVLGLYWFQQQSFNSQVLETVNFSAQSRMNVGRLIVLIEQVTGDPEFAARIADRLSAYRRAVNREVMNTRLDANPLSYASDGSLAGNAGSRGPGGSVAASQIGENISTYIQTMVESGEDNHGALIGDGTGWGPSHLFRSMVFPFIVDSLRDDNLVTGLVNTGHNLITFAEVLYGIQLTARTYELWSDPDRKSLVTEAVDLVSNPASWVASKASNWVTSSFLGIMALEFLKDLTPLIMYLFFLGIFLAFYLPAVVMIQWIIGLVQWMIYVVEATVVIPLWAILFASDMGQKAFAPQTAQQGLIHLVSILFYPSLMVIGFTIGIKVLDIVGTFMIDYIMIGFLGMTTNYSFGLVSTMAGVTLVGIIAYQVIMRIFSGMLELNDRAIGWIGNRATFGENNTEQATRSAIVAVMSRGESMAQRSASKPSNTPGSSNGNDGGGMGAPRRRF</sequence>
<feature type="transmembrane region" description="Helical" evidence="2">
    <location>
        <begin position="670"/>
        <end position="693"/>
    </location>
</feature>
<evidence type="ECO:0000256" key="2">
    <source>
        <dbReference type="SAM" id="Phobius"/>
    </source>
</evidence>
<feature type="transmembrane region" description="Helical" evidence="2">
    <location>
        <begin position="64"/>
        <end position="85"/>
    </location>
</feature>
<feature type="transmembrane region" description="Helical" evidence="2">
    <location>
        <begin position="738"/>
        <end position="759"/>
    </location>
</feature>
<keyword evidence="3" id="KW-0732">Signal</keyword>
<dbReference type="Proteomes" id="UP000000998">
    <property type="component" value="Plasmid pMAQU01"/>
</dbReference>
<dbReference type="eggNOG" id="COG0697">
    <property type="taxonomic scope" value="Bacteria"/>
</dbReference>
<evidence type="ECO:0000313" key="4">
    <source>
        <dbReference type="EMBL" id="ABM21126.1"/>
    </source>
</evidence>
<dbReference type="NCBIfam" id="TIGR04346">
    <property type="entry name" value="DotA_TraY"/>
    <property type="match status" value="1"/>
</dbReference>
<keyword evidence="2" id="KW-0812">Transmembrane</keyword>
<dbReference type="InterPro" id="IPR027628">
    <property type="entry name" value="DotA_TraY"/>
</dbReference>
<evidence type="ECO:0000256" key="3">
    <source>
        <dbReference type="SAM" id="SignalP"/>
    </source>
</evidence>
<feature type="transmembrane region" description="Helical" evidence="2">
    <location>
        <begin position="699"/>
        <end position="718"/>
    </location>
</feature>
<dbReference type="EMBL" id="CP000515">
    <property type="protein sequence ID" value="ABM21126.1"/>
    <property type="molecule type" value="Genomic_DNA"/>
</dbReference>
<feature type="chain" id="PRO_5002638942" description="Conjugal transfer/type IV secretion protein DotA/TraY" evidence="3">
    <location>
        <begin position="28"/>
        <end position="880"/>
    </location>
</feature>
<gene>
    <name evidence="4" type="ordered locus">Maqu_4275</name>
</gene>
<feature type="signal peptide" evidence="3">
    <location>
        <begin position="1"/>
        <end position="27"/>
    </location>
</feature>
<feature type="region of interest" description="Disordered" evidence="1">
    <location>
        <begin position="851"/>
        <end position="880"/>
    </location>
</feature>
<name>A1U807_MARN8</name>
<keyword evidence="2" id="KW-0472">Membrane</keyword>
<accession>A1U807</accession>
<evidence type="ECO:0008006" key="6">
    <source>
        <dbReference type="Google" id="ProtNLM"/>
    </source>
</evidence>
<dbReference type="HOGENOM" id="CLU_353687_0_0_6"/>
<dbReference type="KEGG" id="maq:Maqu_4275"/>
<keyword evidence="4" id="KW-0614">Plasmid</keyword>
<reference evidence="5" key="1">
    <citation type="journal article" date="2011" name="Appl. Environ. Microbiol.">
        <title>Genomic potential of Marinobacter aquaeolei, a biogeochemical 'opportunitroph'.</title>
        <authorList>
            <person name="Singer E."/>
            <person name="Webb E.A."/>
            <person name="Nelson W.C."/>
            <person name="Heidelberg J.F."/>
            <person name="Ivanova N."/>
            <person name="Pati A."/>
            <person name="Edwards K.J."/>
        </authorList>
    </citation>
    <scope>NUCLEOTIDE SEQUENCE [LARGE SCALE GENOMIC DNA]</scope>
    <source>
        <strain evidence="5">ATCC 700491 / DSM 11845 / VT8</strain>
    </source>
</reference>
<proteinExistence type="predicted"/>
<organism evidence="4 5">
    <name type="scientific">Marinobacter nauticus (strain ATCC 700491 / DSM 11845 / VT8)</name>
    <name type="common">Marinobacter aquaeolei</name>
    <dbReference type="NCBI Taxonomy" id="351348"/>
    <lineage>
        <taxon>Bacteria</taxon>
        <taxon>Pseudomonadati</taxon>
        <taxon>Pseudomonadota</taxon>
        <taxon>Gammaproteobacteria</taxon>
        <taxon>Pseudomonadales</taxon>
        <taxon>Marinobacteraceae</taxon>
        <taxon>Marinobacter</taxon>
    </lineage>
</organism>
<dbReference type="OrthoDB" id="6352229at2"/>
<feature type="compositionally biased region" description="Low complexity" evidence="1">
    <location>
        <begin position="858"/>
        <end position="867"/>
    </location>
</feature>
<dbReference type="AlphaFoldDB" id="A1U807"/>
<evidence type="ECO:0000313" key="5">
    <source>
        <dbReference type="Proteomes" id="UP000000998"/>
    </source>
</evidence>
<protein>
    <recommendedName>
        <fullName evidence="6">Conjugal transfer/type IV secretion protein DotA/TraY</fullName>
    </recommendedName>
</protein>
<dbReference type="RefSeq" id="WP_011783227.1">
    <property type="nucleotide sequence ID" value="NC_008738.1"/>
</dbReference>
<evidence type="ECO:0000256" key="1">
    <source>
        <dbReference type="SAM" id="MobiDB-lite"/>
    </source>
</evidence>
<keyword evidence="2" id="KW-1133">Transmembrane helix</keyword>
<feature type="transmembrane region" description="Helical" evidence="2">
    <location>
        <begin position="106"/>
        <end position="125"/>
    </location>
</feature>
<geneLocation type="plasmid" evidence="4 5">
    <name>pMAQU01</name>
</geneLocation>